<feature type="region of interest" description="Disordered" evidence="1">
    <location>
        <begin position="56"/>
        <end position="78"/>
    </location>
</feature>
<dbReference type="Proteomes" id="UP000005237">
    <property type="component" value="Unassembled WGS sequence"/>
</dbReference>
<organism evidence="2 3">
    <name type="scientific">Caenorhabditis japonica</name>
    <dbReference type="NCBI Taxonomy" id="281687"/>
    <lineage>
        <taxon>Eukaryota</taxon>
        <taxon>Metazoa</taxon>
        <taxon>Ecdysozoa</taxon>
        <taxon>Nematoda</taxon>
        <taxon>Chromadorea</taxon>
        <taxon>Rhabditida</taxon>
        <taxon>Rhabditina</taxon>
        <taxon>Rhabditomorpha</taxon>
        <taxon>Rhabditoidea</taxon>
        <taxon>Rhabditidae</taxon>
        <taxon>Peloderinae</taxon>
        <taxon>Caenorhabditis</taxon>
    </lineage>
</organism>
<dbReference type="AlphaFoldDB" id="A0A8R1E5A0"/>
<name>A0A8R1E5A0_CAEJA</name>
<reference evidence="3" key="1">
    <citation type="submission" date="2010-08" db="EMBL/GenBank/DDBJ databases">
        <authorList>
            <consortium name="Caenorhabditis japonica Sequencing Consortium"/>
            <person name="Wilson R.K."/>
        </authorList>
    </citation>
    <scope>NUCLEOTIDE SEQUENCE [LARGE SCALE GENOMIC DNA]</scope>
    <source>
        <strain evidence="3">DF5081</strain>
    </source>
</reference>
<sequence>MRNITYQNLRGDDVPVVLHRPVAKGPRLSATFFRSEIGPAVDSSLTRAPTLPYHCDRPDIPSNHLAPTPKMKLATTDPCPVSPYRHRRVCLPTSF</sequence>
<evidence type="ECO:0000313" key="3">
    <source>
        <dbReference type="Proteomes" id="UP000005237"/>
    </source>
</evidence>
<accession>A0A8R1E5A0</accession>
<proteinExistence type="predicted"/>
<protein>
    <submittedName>
        <fullName evidence="2">Uncharacterized protein</fullName>
    </submittedName>
</protein>
<evidence type="ECO:0000313" key="2">
    <source>
        <dbReference type="EnsemblMetazoa" id="CJA23363.1"/>
    </source>
</evidence>
<dbReference type="EnsemblMetazoa" id="CJA23363.1">
    <property type="protein sequence ID" value="CJA23363.1"/>
    <property type="gene ID" value="WBGene00178935"/>
</dbReference>
<keyword evidence="3" id="KW-1185">Reference proteome</keyword>
<evidence type="ECO:0000256" key="1">
    <source>
        <dbReference type="SAM" id="MobiDB-lite"/>
    </source>
</evidence>
<reference evidence="2" key="2">
    <citation type="submission" date="2022-06" db="UniProtKB">
        <authorList>
            <consortium name="EnsemblMetazoa"/>
        </authorList>
    </citation>
    <scope>IDENTIFICATION</scope>
    <source>
        <strain evidence="2">DF5081</strain>
    </source>
</reference>